<dbReference type="RefSeq" id="WP_407050014.1">
    <property type="nucleotide sequence ID" value="NZ_CP158568.1"/>
</dbReference>
<organism evidence="1">
    <name type="scientific">Methyloraptor flagellatus</name>
    <dbReference type="NCBI Taxonomy" id="3162530"/>
    <lineage>
        <taxon>Bacteria</taxon>
        <taxon>Pseudomonadati</taxon>
        <taxon>Pseudomonadota</taxon>
        <taxon>Alphaproteobacteria</taxon>
        <taxon>Hyphomicrobiales</taxon>
        <taxon>Ancalomicrobiaceae</taxon>
        <taxon>Methyloraptor</taxon>
    </lineage>
</organism>
<gene>
    <name evidence="1" type="ORF">ABS361_01050</name>
</gene>
<dbReference type="KEGG" id="mflg:ABS361_01050"/>
<accession>A0AAU7XBG2</accession>
<dbReference type="AlphaFoldDB" id="A0AAU7XBG2"/>
<sequence>MPPGFVPRGFANREAFEAFGDTLYRGFRRAGWTDVELYLRGSAVTGYRWRDGRPFDERGERSDLDIAVVSRELFERAERLGQVRNDRWSEPLKRKDLIPYNLEALQKNIAQGTNRDISFMFYRNTTSLTKRDQPYAKIEGTK</sequence>
<protein>
    <recommendedName>
        <fullName evidence="2">Polymerase nucleotidyl transferase domain-containing protein</fullName>
    </recommendedName>
</protein>
<evidence type="ECO:0000313" key="1">
    <source>
        <dbReference type="EMBL" id="XBY44922.1"/>
    </source>
</evidence>
<reference evidence="1" key="1">
    <citation type="submission" date="2024-06" db="EMBL/GenBank/DDBJ databases">
        <title>Methylostella associata gen. nov., sp. nov., a novel Ancalomicrobiaceae-affiliated facultatively methylotrophic bacteria that feed on methanotrophs of the genus Methylococcus.</title>
        <authorList>
            <person name="Saltykova V."/>
            <person name="Danilova O.V."/>
            <person name="Oshkin I.Y."/>
            <person name="Belova S.E."/>
            <person name="Pimenov N.V."/>
            <person name="Dedysh S.N."/>
        </authorList>
    </citation>
    <scope>NUCLEOTIDE SEQUENCE</scope>
    <source>
        <strain evidence="1">S20</strain>
    </source>
</reference>
<evidence type="ECO:0008006" key="2">
    <source>
        <dbReference type="Google" id="ProtNLM"/>
    </source>
</evidence>
<name>A0AAU7XBG2_9HYPH</name>
<dbReference type="EMBL" id="CP158568">
    <property type="protein sequence ID" value="XBY44922.1"/>
    <property type="molecule type" value="Genomic_DNA"/>
</dbReference>
<proteinExistence type="predicted"/>